<feature type="compositionally biased region" description="Low complexity" evidence="1">
    <location>
        <begin position="496"/>
        <end position="517"/>
    </location>
</feature>
<sequence>MVYLNPGGFDFGSENLDGYGISNIVFIVIYSLFFYSACFFTWIYRKHPVLRMRNVPLMLLSLLTMHVFTFAVMIVYTMNGAFPCQVEYWCMCLYLPIGIGLYQAYNQQLLIVSRGQAALITKDELFKPIFPKGKGFGGPKYWAFRFKVWWQSVSSKGKYEGFVLIGIVIQFTVSFIIYNVSRKFNHYGIVDHHTSPGLCRRGWEWVPTVVWQFAWNYIFGPYLLWNIRMIKDIYHWRLQTTLAIIAGYAGLVLNEERRLTAIGFLELPSGWQLLIPGLMTIEIVTLGFPIYAIYKNKKAAREVNNALADFDQKRLQSFDEGTTLGGSEHSLKTKASSRGSSKKGKMYPMESLDACLAGNHDGLQVYASCMELNGENIIFLTKVIAFTQQCQRAFADACRSTAEFRRARTAMFRAGLSIFVSLVHTGTASYPINIESHIYARLDAVFGPATALVASAKQSRSPSIASPNSKVTPWDDPADTSSAASTTADHDDGPTNKNNNNNNNNNSNNNNDSNSNSAATGGYFDTVADNDAIAENSYPMRPMGKGSRNESREHIVHVRENEVGGNPRGGDGDPLEGVAVPGEFDERVFDAAFKSVRFMVWTETWQRYMHWKRREGSVVGD</sequence>
<protein>
    <submittedName>
        <fullName evidence="3">Uncharacterized protein</fullName>
    </submittedName>
</protein>
<feature type="transmembrane region" description="Helical" evidence="2">
    <location>
        <begin position="236"/>
        <end position="253"/>
    </location>
</feature>
<feature type="transmembrane region" description="Helical" evidence="2">
    <location>
        <begin position="273"/>
        <end position="294"/>
    </location>
</feature>
<keyword evidence="4" id="KW-1185">Reference proteome</keyword>
<evidence type="ECO:0000256" key="2">
    <source>
        <dbReference type="SAM" id="Phobius"/>
    </source>
</evidence>
<feature type="region of interest" description="Disordered" evidence="1">
    <location>
        <begin position="456"/>
        <end position="523"/>
    </location>
</feature>
<proteinExistence type="predicted"/>
<reference evidence="3 4" key="1">
    <citation type="journal article" date="2020" name="Genomics">
        <title>Complete, high-quality genomes from long-read metagenomic sequencing of two wolf lichen thalli reveals enigmatic genome architecture.</title>
        <authorList>
            <person name="McKenzie S.K."/>
            <person name="Walston R.F."/>
            <person name="Allen J.L."/>
        </authorList>
    </citation>
    <scope>NUCLEOTIDE SEQUENCE [LARGE SCALE GENOMIC DNA]</scope>
    <source>
        <strain evidence="3">WasteWater1</strain>
    </source>
</reference>
<gene>
    <name evidence="3" type="ORF">HO133_009895</name>
</gene>
<name>A0A8H6FEU0_9LECA</name>
<feature type="compositionally biased region" description="Polar residues" evidence="1">
    <location>
        <begin position="456"/>
        <end position="471"/>
    </location>
</feature>
<organism evidence="3 4">
    <name type="scientific">Letharia lupina</name>
    <dbReference type="NCBI Taxonomy" id="560253"/>
    <lineage>
        <taxon>Eukaryota</taxon>
        <taxon>Fungi</taxon>
        <taxon>Dikarya</taxon>
        <taxon>Ascomycota</taxon>
        <taxon>Pezizomycotina</taxon>
        <taxon>Lecanoromycetes</taxon>
        <taxon>OSLEUM clade</taxon>
        <taxon>Lecanoromycetidae</taxon>
        <taxon>Lecanorales</taxon>
        <taxon>Lecanorineae</taxon>
        <taxon>Parmeliaceae</taxon>
        <taxon>Letharia</taxon>
    </lineage>
</organism>
<feature type="transmembrane region" description="Helical" evidence="2">
    <location>
        <begin position="20"/>
        <end position="43"/>
    </location>
</feature>
<dbReference type="GeneID" id="59338289"/>
<dbReference type="AlphaFoldDB" id="A0A8H6FEU0"/>
<evidence type="ECO:0000256" key="1">
    <source>
        <dbReference type="SAM" id="MobiDB-lite"/>
    </source>
</evidence>
<dbReference type="EMBL" id="JACCJB010000007">
    <property type="protein sequence ID" value="KAF6225892.1"/>
    <property type="molecule type" value="Genomic_DNA"/>
</dbReference>
<dbReference type="RefSeq" id="XP_037154601.1">
    <property type="nucleotide sequence ID" value="XM_037300753.1"/>
</dbReference>
<keyword evidence="2" id="KW-0472">Membrane</keyword>
<evidence type="ECO:0000313" key="3">
    <source>
        <dbReference type="EMBL" id="KAF6225892.1"/>
    </source>
</evidence>
<comment type="caution">
    <text evidence="3">The sequence shown here is derived from an EMBL/GenBank/DDBJ whole genome shotgun (WGS) entry which is preliminary data.</text>
</comment>
<evidence type="ECO:0000313" key="4">
    <source>
        <dbReference type="Proteomes" id="UP000593566"/>
    </source>
</evidence>
<accession>A0A8H6FEU0</accession>
<feature type="region of interest" description="Disordered" evidence="1">
    <location>
        <begin position="321"/>
        <end position="345"/>
    </location>
</feature>
<keyword evidence="2" id="KW-1133">Transmembrane helix</keyword>
<keyword evidence="2" id="KW-0812">Transmembrane</keyword>
<dbReference type="Proteomes" id="UP000593566">
    <property type="component" value="Unassembled WGS sequence"/>
</dbReference>
<feature type="transmembrane region" description="Helical" evidence="2">
    <location>
        <begin position="55"/>
        <end position="76"/>
    </location>
</feature>
<feature type="transmembrane region" description="Helical" evidence="2">
    <location>
        <begin position="161"/>
        <end position="180"/>
    </location>
</feature>